<keyword evidence="7 10" id="KW-1133">Transmembrane helix</keyword>
<feature type="signal peptide" evidence="11">
    <location>
        <begin position="1"/>
        <end position="21"/>
    </location>
</feature>
<dbReference type="SMART" id="SM00780">
    <property type="entry name" value="PIG-X"/>
    <property type="match status" value="1"/>
</dbReference>
<evidence type="ECO:0000256" key="8">
    <source>
        <dbReference type="ARBA" id="ARBA00023136"/>
    </source>
</evidence>
<keyword evidence="9" id="KW-0325">Glycoprotein</keyword>
<evidence type="ECO:0000313" key="14">
    <source>
        <dbReference type="Proteomes" id="UP000332933"/>
    </source>
</evidence>
<dbReference type="UniPathway" id="UPA00196"/>
<gene>
    <name evidence="13" type="primary">Aste57867_13530</name>
    <name evidence="12" type="ORF">As57867_013480</name>
    <name evidence="13" type="ORF">ASTE57867_13530</name>
</gene>
<reference evidence="12" key="2">
    <citation type="submission" date="2019-06" db="EMBL/GenBank/DDBJ databases">
        <title>Genomics analysis of Aphanomyces spp. identifies a new class of oomycete effector associated with host adaptation.</title>
        <authorList>
            <person name="Gaulin E."/>
        </authorList>
    </citation>
    <scope>NUCLEOTIDE SEQUENCE</scope>
    <source>
        <strain evidence="12">CBS 578.67</strain>
    </source>
</reference>
<keyword evidence="6" id="KW-0256">Endoplasmic reticulum</keyword>
<dbReference type="OrthoDB" id="5546453at2759"/>
<evidence type="ECO:0000256" key="3">
    <source>
        <dbReference type="ARBA" id="ARBA00010345"/>
    </source>
</evidence>
<evidence type="ECO:0000256" key="5">
    <source>
        <dbReference type="ARBA" id="ARBA00022692"/>
    </source>
</evidence>
<comment type="similarity">
    <text evidence="3">Belongs to the PIGX family.</text>
</comment>
<evidence type="ECO:0000256" key="11">
    <source>
        <dbReference type="SAM" id="SignalP"/>
    </source>
</evidence>
<keyword evidence="11" id="KW-0732">Signal</keyword>
<evidence type="ECO:0000313" key="12">
    <source>
        <dbReference type="EMBL" id="KAF0695670.1"/>
    </source>
</evidence>
<evidence type="ECO:0000256" key="2">
    <source>
        <dbReference type="ARBA" id="ARBA00004687"/>
    </source>
</evidence>
<dbReference type="InterPro" id="IPR040039">
    <property type="entry name" value="PIGX"/>
</dbReference>
<evidence type="ECO:0000256" key="7">
    <source>
        <dbReference type="ARBA" id="ARBA00022989"/>
    </source>
</evidence>
<reference evidence="13 14" key="1">
    <citation type="submission" date="2019-03" db="EMBL/GenBank/DDBJ databases">
        <authorList>
            <person name="Gaulin E."/>
            <person name="Dumas B."/>
        </authorList>
    </citation>
    <scope>NUCLEOTIDE SEQUENCE [LARGE SCALE GENOMIC DNA]</scope>
    <source>
        <strain evidence="13">CBS 568.67</strain>
    </source>
</reference>
<dbReference type="GO" id="GO:0005789">
    <property type="term" value="C:endoplasmic reticulum membrane"/>
    <property type="evidence" value="ECO:0007669"/>
    <property type="project" value="UniProtKB-SubCell"/>
</dbReference>
<evidence type="ECO:0000256" key="4">
    <source>
        <dbReference type="ARBA" id="ARBA00022502"/>
    </source>
</evidence>
<keyword evidence="5 10" id="KW-0812">Transmembrane</keyword>
<proteinExistence type="inferred from homology"/>
<keyword evidence="8 10" id="KW-0472">Membrane</keyword>
<dbReference type="Proteomes" id="UP000332933">
    <property type="component" value="Unassembled WGS sequence"/>
</dbReference>
<name>A0A485KYB0_9STRA</name>
<dbReference type="Pfam" id="PF08320">
    <property type="entry name" value="PIG-X"/>
    <property type="match status" value="1"/>
</dbReference>
<organism evidence="13 14">
    <name type="scientific">Aphanomyces stellatus</name>
    <dbReference type="NCBI Taxonomy" id="120398"/>
    <lineage>
        <taxon>Eukaryota</taxon>
        <taxon>Sar</taxon>
        <taxon>Stramenopiles</taxon>
        <taxon>Oomycota</taxon>
        <taxon>Saprolegniomycetes</taxon>
        <taxon>Saprolegniales</taxon>
        <taxon>Verrucalvaceae</taxon>
        <taxon>Aphanomyces</taxon>
    </lineage>
</organism>
<feature type="transmembrane region" description="Helical" evidence="10">
    <location>
        <begin position="484"/>
        <end position="504"/>
    </location>
</feature>
<evidence type="ECO:0000313" key="13">
    <source>
        <dbReference type="EMBL" id="VFT90368.1"/>
    </source>
</evidence>
<keyword evidence="4" id="KW-0337">GPI-anchor biosynthesis</keyword>
<accession>A0A485KYB0</accession>
<comment type="subcellular location">
    <subcellularLocation>
        <location evidence="1">Endoplasmic reticulum membrane</location>
        <topology evidence="1">Single-pass membrane protein</topology>
    </subcellularLocation>
</comment>
<dbReference type="EMBL" id="CAADRA010005481">
    <property type="protein sequence ID" value="VFT90368.1"/>
    <property type="molecule type" value="Genomic_DNA"/>
</dbReference>
<dbReference type="InterPro" id="IPR013233">
    <property type="entry name" value="PIG-X/PBN1"/>
</dbReference>
<keyword evidence="14" id="KW-1185">Reference proteome</keyword>
<sequence>MQIWGQASAVFVGVLAACSLASDDSTQRRSTVLWPTEIGDDLSLHDNAVHSTGKHILLVHDVDVSLDVPWDAAALSRIEVSIIPRSTDAISSAVWTQYAAATVSTIHDTAGFHIRVHPSAPSTNLSVVQESVSRILRGVLGRSYVATTCTAGCEHNTFHFNSTFVYANASCDVPAHVVHSADSPLPPFCFVASRDASHLVPPSFLPSTETVPLHASLSTDFQVPSLWHVRATHLDLSPGASASLTSIHFQQAVFLDGASVGNVGTATHVIQTIAQDGLTVLSTKDGSTRIVPLMSSPSSRHIHAASTRISGAGFHQLLHVSVQATMSSTDSCHLLIEQPFPTTAYADMDELRRLERFNAFTVVSFAKHIEIERPAALSSDHVVAFVLPLTAHMAVDIPVHFRYQFPSNEVLYRSVHLVAPSLYVHCDNDSTERSDDVDIATAGDTSLRALVTNKAAHWTRVALPQPLDALEVRMPVGNLNDGDFVTALTLLVSVVGALLLYVAFLPSSTSRLARPTAWVPRSTKQSKQE</sequence>
<feature type="chain" id="PRO_5036355494" evidence="11">
    <location>
        <begin position="22"/>
        <end position="529"/>
    </location>
</feature>
<evidence type="ECO:0000256" key="1">
    <source>
        <dbReference type="ARBA" id="ARBA00004389"/>
    </source>
</evidence>
<evidence type="ECO:0000256" key="10">
    <source>
        <dbReference type="SAM" id="Phobius"/>
    </source>
</evidence>
<evidence type="ECO:0000256" key="6">
    <source>
        <dbReference type="ARBA" id="ARBA00022824"/>
    </source>
</evidence>
<comment type="pathway">
    <text evidence="2">Glycolipid biosynthesis; glycosylphosphatidylinositol-anchor biosynthesis.</text>
</comment>
<dbReference type="PANTHER" id="PTHR28650">
    <property type="entry name" value="PHOSPHATIDYLINOSITOL-GLYCAN BIOSYNTHESIS CLASS X PROTEIN"/>
    <property type="match status" value="1"/>
</dbReference>
<dbReference type="GO" id="GO:0006506">
    <property type="term" value="P:GPI anchor biosynthetic process"/>
    <property type="evidence" value="ECO:0007669"/>
    <property type="project" value="UniProtKB-UniPathway"/>
</dbReference>
<dbReference type="PANTHER" id="PTHR28650:SF1">
    <property type="entry name" value="PHOSPHATIDYLINOSITOL-GLYCAN BIOSYNTHESIS CLASS X PROTEIN"/>
    <property type="match status" value="1"/>
</dbReference>
<evidence type="ECO:0000256" key="9">
    <source>
        <dbReference type="ARBA" id="ARBA00023180"/>
    </source>
</evidence>
<dbReference type="AlphaFoldDB" id="A0A485KYB0"/>
<dbReference type="EMBL" id="VJMH01005460">
    <property type="protein sequence ID" value="KAF0695670.1"/>
    <property type="molecule type" value="Genomic_DNA"/>
</dbReference>
<protein>
    <submittedName>
        <fullName evidence="13">Aste57867_13530 protein</fullName>
    </submittedName>
</protein>